<evidence type="ECO:0000256" key="1">
    <source>
        <dbReference type="ARBA" id="ARBA00022801"/>
    </source>
</evidence>
<dbReference type="GO" id="GO:0016787">
    <property type="term" value="F:hydrolase activity"/>
    <property type="evidence" value="ECO:0007669"/>
    <property type="project" value="UniProtKB-KW"/>
</dbReference>
<dbReference type="GO" id="GO:0016740">
    <property type="term" value="F:transferase activity"/>
    <property type="evidence" value="ECO:0007669"/>
    <property type="project" value="UniProtKB-KW"/>
</dbReference>
<evidence type="ECO:0000313" key="2">
    <source>
        <dbReference type="EMBL" id="OAE41797.1"/>
    </source>
</evidence>
<gene>
    <name evidence="2" type="ORF">A7J57_01730</name>
</gene>
<dbReference type="EMBL" id="LXPS01000033">
    <property type="protein sequence ID" value="OAE41797.1"/>
    <property type="molecule type" value="Genomic_DNA"/>
</dbReference>
<dbReference type="InterPro" id="IPR008928">
    <property type="entry name" value="6-hairpin_glycosidase_sf"/>
</dbReference>
<dbReference type="PANTHER" id="PTHR33886">
    <property type="entry name" value="UNSATURATED RHAMNOGALACTURONAN HYDROLASE (EUROFUNG)"/>
    <property type="match status" value="1"/>
</dbReference>
<dbReference type="RefSeq" id="WP_063949911.1">
    <property type="nucleotide sequence ID" value="NZ_LXPS01000033.1"/>
</dbReference>
<proteinExistence type="predicted"/>
<dbReference type="PANTHER" id="PTHR33886:SF8">
    <property type="entry name" value="UNSATURATED RHAMNOGALACTURONAN HYDROLASE (EUROFUNG)"/>
    <property type="match status" value="1"/>
</dbReference>
<dbReference type="InterPro" id="IPR052043">
    <property type="entry name" value="PolySaccharide_Degr_Enz"/>
</dbReference>
<sequence length="376" mass="41494">MNPIDYFDQFSSRYRHYKGGSWCYEDGCVYRGLQQLYDATGDRRWNAHLHRLADQQIAPDGTLAGYDPQEYNIDHILAGRVLFSLSAETNDPRYLKAAEHLAGQLSTHPRTAAGNYWHKKRYPHQVWLDGLYMGLPFQIEYGLAKGREDLIGDALRQFSTALAVTKDGGDLYVHGYDESRSQLWANNESGKSPAVWARAVGWLAMALVDALTLLPEDNATRTLRDAARHLLAGIVARQTNNGLWMQVLDEPHLAGNYEETSASAMFAYALLRAVRLKLVQGRAANDALSAGRRALQAILQTRLKADEQGVMRLIGIVHVAGLGGFEGNYRDGTPEYYLTEPVVSDDAKGVGPLMMAYAESLRLAAANAGQGAPPIG</sequence>
<name>A0A176X3W6_AGRTU</name>
<reference evidence="2 3" key="1">
    <citation type="submission" date="2016-05" db="EMBL/GenBank/DDBJ databases">
        <authorList>
            <person name="Lavstsen T."/>
            <person name="Jespersen J.S."/>
        </authorList>
    </citation>
    <scope>NUCLEOTIDE SEQUENCE [LARGE SCALE GENOMIC DNA]</scope>
    <source>
        <strain evidence="2 3">KCJ1736</strain>
    </source>
</reference>
<comment type="caution">
    <text evidence="2">The sequence shown here is derived from an EMBL/GenBank/DDBJ whole genome shotgun (WGS) entry which is preliminary data.</text>
</comment>
<dbReference type="InterPro" id="IPR010905">
    <property type="entry name" value="Glyco_hydro_88"/>
</dbReference>
<keyword evidence="1" id="KW-0378">Hydrolase</keyword>
<protein>
    <submittedName>
        <fullName evidence="2">Di-trans,poly-cis-decaprenylcistransferase</fullName>
    </submittedName>
</protein>
<dbReference type="AlphaFoldDB" id="A0A176X3W6"/>
<dbReference type="Pfam" id="PF07470">
    <property type="entry name" value="Glyco_hydro_88"/>
    <property type="match status" value="1"/>
</dbReference>
<evidence type="ECO:0000313" key="3">
    <source>
        <dbReference type="Proteomes" id="UP000077098"/>
    </source>
</evidence>
<dbReference type="Gene3D" id="1.50.10.10">
    <property type="match status" value="1"/>
</dbReference>
<accession>A0A176X3W6</accession>
<dbReference type="SUPFAM" id="SSF48208">
    <property type="entry name" value="Six-hairpin glycosidases"/>
    <property type="match status" value="1"/>
</dbReference>
<dbReference type="InterPro" id="IPR012341">
    <property type="entry name" value="6hp_glycosidase-like_sf"/>
</dbReference>
<keyword evidence="2" id="KW-0808">Transferase</keyword>
<dbReference type="GO" id="GO:0005975">
    <property type="term" value="P:carbohydrate metabolic process"/>
    <property type="evidence" value="ECO:0007669"/>
    <property type="project" value="InterPro"/>
</dbReference>
<organism evidence="2 3">
    <name type="scientific">Agrobacterium tumefaciens</name>
    <dbReference type="NCBI Taxonomy" id="358"/>
    <lineage>
        <taxon>Bacteria</taxon>
        <taxon>Pseudomonadati</taxon>
        <taxon>Pseudomonadota</taxon>
        <taxon>Alphaproteobacteria</taxon>
        <taxon>Hyphomicrobiales</taxon>
        <taxon>Rhizobiaceae</taxon>
        <taxon>Rhizobium/Agrobacterium group</taxon>
        <taxon>Agrobacterium</taxon>
        <taxon>Agrobacterium tumefaciens complex</taxon>
    </lineage>
</organism>
<dbReference type="Proteomes" id="UP000077098">
    <property type="component" value="Unassembled WGS sequence"/>
</dbReference>